<feature type="compositionally biased region" description="Acidic residues" evidence="12">
    <location>
        <begin position="537"/>
        <end position="547"/>
    </location>
</feature>
<dbReference type="PROSITE" id="PS51758">
    <property type="entry name" value="LETM1_RBD"/>
    <property type="match status" value="1"/>
</dbReference>
<dbReference type="GO" id="GO:0005509">
    <property type="term" value="F:calcium ion binding"/>
    <property type="evidence" value="ECO:0007669"/>
    <property type="project" value="InterPro"/>
</dbReference>
<evidence type="ECO:0000256" key="11">
    <source>
        <dbReference type="PROSITE-ProRule" id="PRU01094"/>
    </source>
</evidence>
<dbReference type="STRING" id="63057.A0A2P5BP57"/>
<keyword evidence="5 13" id="KW-0812">Transmembrane</keyword>
<dbReference type="InterPro" id="IPR011992">
    <property type="entry name" value="EF-hand-dom_pair"/>
</dbReference>
<feature type="transmembrane region" description="Helical" evidence="13">
    <location>
        <begin position="265"/>
        <end position="288"/>
    </location>
</feature>
<comment type="caution">
    <text evidence="16">The sequence shown here is derived from an EMBL/GenBank/DDBJ whole genome shotgun (WGS) entry which is preliminary data.</text>
</comment>
<evidence type="ECO:0000256" key="12">
    <source>
        <dbReference type="SAM" id="MobiDB-lite"/>
    </source>
</evidence>
<dbReference type="InParanoid" id="A0A2P5BP57"/>
<evidence type="ECO:0000256" key="1">
    <source>
        <dbReference type="ARBA" id="ARBA00004434"/>
    </source>
</evidence>
<dbReference type="Pfam" id="PF07766">
    <property type="entry name" value="LETM1_RBD"/>
    <property type="match status" value="1"/>
</dbReference>
<keyword evidence="4" id="KW-0813">Transport</keyword>
<dbReference type="FunCoup" id="A0A2P5BP57">
    <property type="interactions" value="2409"/>
</dbReference>
<gene>
    <name evidence="16" type="ORF">TorRG33x02_313650</name>
</gene>
<dbReference type="PANTHER" id="PTHR14009:SF31">
    <property type="entry name" value="MITOCHONDRIAL PROTON_CALCIUM EXCHANGER PROTEIN"/>
    <property type="match status" value="1"/>
</dbReference>
<comment type="subcellular location">
    <subcellularLocation>
        <location evidence="1">Mitochondrion inner membrane</location>
        <topology evidence="1">Single-pass membrane protein</topology>
    </subcellularLocation>
</comment>
<evidence type="ECO:0000256" key="5">
    <source>
        <dbReference type="ARBA" id="ARBA00022692"/>
    </source>
</evidence>
<dbReference type="GO" id="GO:0005743">
    <property type="term" value="C:mitochondrial inner membrane"/>
    <property type="evidence" value="ECO:0007669"/>
    <property type="project" value="UniProtKB-SubCell"/>
</dbReference>
<evidence type="ECO:0000256" key="2">
    <source>
        <dbReference type="ARBA" id="ARBA00009584"/>
    </source>
</evidence>
<keyword evidence="4" id="KW-0050">Antiport</keyword>
<evidence type="ECO:0000313" key="17">
    <source>
        <dbReference type="Proteomes" id="UP000237000"/>
    </source>
</evidence>
<evidence type="ECO:0000256" key="3">
    <source>
        <dbReference type="ARBA" id="ARBA00020557"/>
    </source>
</evidence>
<dbReference type="GO" id="GO:0015297">
    <property type="term" value="F:antiporter activity"/>
    <property type="evidence" value="ECO:0007669"/>
    <property type="project" value="UniProtKB-KW"/>
</dbReference>
<evidence type="ECO:0000256" key="8">
    <source>
        <dbReference type="ARBA" id="ARBA00023128"/>
    </source>
</evidence>
<dbReference type="InterPro" id="IPR033122">
    <property type="entry name" value="LETM1-like_RBD"/>
</dbReference>
<accession>A0A2P5BP57</accession>
<comment type="similarity">
    <text evidence="2">Belongs to the LETM1 family.</text>
</comment>
<evidence type="ECO:0000256" key="6">
    <source>
        <dbReference type="ARBA" id="ARBA00022792"/>
    </source>
</evidence>
<keyword evidence="6" id="KW-0999">Mitochondrion inner membrane</keyword>
<keyword evidence="8 11" id="KW-0496">Mitochondrion</keyword>
<evidence type="ECO:0000256" key="13">
    <source>
        <dbReference type="SAM" id="Phobius"/>
    </source>
</evidence>
<protein>
    <recommendedName>
        <fullName evidence="3">Mitochondrial proton/calcium exchanger protein</fullName>
    </recommendedName>
    <alternativeName>
        <fullName evidence="10">Leucine zipper-EF-hand-containing transmembrane protein 1</fullName>
    </alternativeName>
</protein>
<feature type="domain" description="EF-hand" evidence="14">
    <location>
        <begin position="682"/>
        <end position="717"/>
    </location>
</feature>
<dbReference type="AlphaFoldDB" id="A0A2P5BP57"/>
<proteinExistence type="inferred from homology"/>
<organism evidence="16 17">
    <name type="scientific">Trema orientale</name>
    <name type="common">Charcoal tree</name>
    <name type="synonym">Celtis orientalis</name>
    <dbReference type="NCBI Taxonomy" id="63057"/>
    <lineage>
        <taxon>Eukaryota</taxon>
        <taxon>Viridiplantae</taxon>
        <taxon>Streptophyta</taxon>
        <taxon>Embryophyta</taxon>
        <taxon>Tracheophyta</taxon>
        <taxon>Spermatophyta</taxon>
        <taxon>Magnoliopsida</taxon>
        <taxon>eudicotyledons</taxon>
        <taxon>Gunneridae</taxon>
        <taxon>Pentapetalae</taxon>
        <taxon>rosids</taxon>
        <taxon>fabids</taxon>
        <taxon>Rosales</taxon>
        <taxon>Cannabaceae</taxon>
        <taxon>Trema</taxon>
    </lineage>
</organism>
<evidence type="ECO:0000256" key="9">
    <source>
        <dbReference type="ARBA" id="ARBA00023136"/>
    </source>
</evidence>
<dbReference type="Proteomes" id="UP000237000">
    <property type="component" value="Unassembled WGS sequence"/>
</dbReference>
<dbReference type="OrthoDB" id="275278at2759"/>
<dbReference type="SUPFAM" id="SSF47473">
    <property type="entry name" value="EF-hand"/>
    <property type="match status" value="1"/>
</dbReference>
<dbReference type="InterPro" id="IPR044202">
    <property type="entry name" value="LETM1/MDM38-like"/>
</dbReference>
<name>A0A2P5BP57_TREOI</name>
<dbReference type="PANTHER" id="PTHR14009">
    <property type="entry name" value="LEUCINE ZIPPER-EF-HAND CONTAINING TRANSMEMBRANE PROTEIN"/>
    <property type="match status" value="1"/>
</dbReference>
<evidence type="ECO:0000313" key="16">
    <source>
        <dbReference type="EMBL" id="PON50575.1"/>
    </source>
</evidence>
<dbReference type="EMBL" id="JXTC01000484">
    <property type="protein sequence ID" value="PON50575.1"/>
    <property type="molecule type" value="Genomic_DNA"/>
</dbReference>
<evidence type="ECO:0000256" key="7">
    <source>
        <dbReference type="ARBA" id="ARBA00022989"/>
    </source>
</evidence>
<dbReference type="GO" id="GO:0030003">
    <property type="term" value="P:intracellular monoatomic cation homeostasis"/>
    <property type="evidence" value="ECO:0007669"/>
    <property type="project" value="TreeGrafter"/>
</dbReference>
<feature type="compositionally biased region" description="Basic and acidic residues" evidence="12">
    <location>
        <begin position="548"/>
        <end position="561"/>
    </location>
</feature>
<evidence type="ECO:0000259" key="14">
    <source>
        <dbReference type="PROSITE" id="PS50222"/>
    </source>
</evidence>
<dbReference type="PROSITE" id="PS50222">
    <property type="entry name" value="EF_HAND_2"/>
    <property type="match status" value="1"/>
</dbReference>
<keyword evidence="7 13" id="KW-1133">Transmembrane helix</keyword>
<evidence type="ECO:0000259" key="15">
    <source>
        <dbReference type="PROSITE" id="PS51758"/>
    </source>
</evidence>
<keyword evidence="9 13" id="KW-0472">Membrane</keyword>
<dbReference type="Gene3D" id="1.10.238.10">
    <property type="entry name" value="EF-hand"/>
    <property type="match status" value="1"/>
</dbReference>
<dbReference type="GO" id="GO:0043022">
    <property type="term" value="F:ribosome binding"/>
    <property type="evidence" value="ECO:0007669"/>
    <property type="project" value="InterPro"/>
</dbReference>
<feature type="domain" description="Letm1 RBD" evidence="15">
    <location>
        <begin position="311"/>
        <end position="503"/>
    </location>
</feature>
<keyword evidence="17" id="KW-1185">Reference proteome</keyword>
<evidence type="ECO:0000256" key="4">
    <source>
        <dbReference type="ARBA" id="ARBA00022449"/>
    </source>
</evidence>
<dbReference type="InterPro" id="IPR002048">
    <property type="entry name" value="EF_hand_dom"/>
</dbReference>
<evidence type="ECO:0000256" key="10">
    <source>
        <dbReference type="ARBA" id="ARBA00031360"/>
    </source>
</evidence>
<sequence>MASRAIFTRKRLITDYIISPNRSLQTLQIFGHHNAFHPSVGAPTATTADNRIRDRAPNGFSLSKKLHLQEEEEEGEEKLSGIGGLLRRGYHEENGRSQLMAPLGIRWMMSMSIRHASTAAAKQQEVNTSDDEANQELVANKRKEASPEECDQAVEGLSTAKAKAKAKKLQEQQKVASSLLRRVWTTFLGIGPALRAVASMSREDWAKKLIHWKEEFVSTLQHYWLGSKLLWADVRICSRLLLKLAGGKSLSRRERQQLTRTTADIFRLVPFAVFIIVPFMEFLLPVFLKLFPNMLPSTFQDKMKEQEALKRRLNARIEYAKFLQDTAKEMAKEVQNSRSGEIKKTAKDLDEFLNRLRKGARVANEEILSFAKLFNDELTLDNISRPRLVNMCKYMGISPFGTDAYLRYMLRKRLQRIKADDKLIQAEGVESLSEAELREDCRERGMLGLLSVEEMRQQLRDWLDLSLNHSVPSSLLILSRAFTVSGKLRPEEAVQATLSSLPDEVVGTVGVTALPSEDSVSERRRKLEYLEMQEELIKEEEEREEEEQARMKESKGSQEDVALKEMTIPTAREAQEQARARTLEKQEQLCELSRALAVLSSASSVSREREEFLGLVNKEIELYNSMVDKEGMDGEKDAMKAYIAARGESENDSEVADGDEVSSALIERVDAMLQNLEKEIDDVDAKIGDRWRLLDRDFDGKVTPEEVAGAAMYLKNTLGKEGVQELISSLSKDREGKILVEDIVKLGSRTEDSNTADRAI</sequence>
<feature type="region of interest" description="Disordered" evidence="12">
    <location>
        <begin position="537"/>
        <end position="561"/>
    </location>
</feature>
<reference evidence="17" key="1">
    <citation type="submission" date="2016-06" db="EMBL/GenBank/DDBJ databases">
        <title>Parallel loss of symbiosis genes in relatives of nitrogen-fixing non-legume Parasponia.</title>
        <authorList>
            <person name="Van Velzen R."/>
            <person name="Holmer R."/>
            <person name="Bu F."/>
            <person name="Rutten L."/>
            <person name="Van Zeijl A."/>
            <person name="Liu W."/>
            <person name="Santuari L."/>
            <person name="Cao Q."/>
            <person name="Sharma T."/>
            <person name="Shen D."/>
            <person name="Roswanjaya Y."/>
            <person name="Wardhani T."/>
            <person name="Kalhor M.S."/>
            <person name="Jansen J."/>
            <person name="Van den Hoogen J."/>
            <person name="Gungor B."/>
            <person name="Hartog M."/>
            <person name="Hontelez J."/>
            <person name="Verver J."/>
            <person name="Yang W.-C."/>
            <person name="Schijlen E."/>
            <person name="Repin R."/>
            <person name="Schilthuizen M."/>
            <person name="Schranz E."/>
            <person name="Heidstra R."/>
            <person name="Miyata K."/>
            <person name="Fedorova E."/>
            <person name="Kohlen W."/>
            <person name="Bisseling T."/>
            <person name="Smit S."/>
            <person name="Geurts R."/>
        </authorList>
    </citation>
    <scope>NUCLEOTIDE SEQUENCE [LARGE SCALE GENOMIC DNA]</scope>
    <source>
        <strain evidence="17">cv. RG33-2</strain>
    </source>
</reference>